<feature type="domain" description="Cyanophage baseplate Pam3 plug gp18" evidence="1">
    <location>
        <begin position="8"/>
        <end position="105"/>
    </location>
</feature>
<reference evidence="4 5" key="3">
    <citation type="submission" date="2017-09" db="EMBL/GenBank/DDBJ databases">
        <title>Tripartite evolution among Lactobacillus johnsonii, Lactobacillus taiwanensis, Lactobacillus reuteri and their rodent host.</title>
        <authorList>
            <person name="Wang T."/>
            <person name="Knowles S."/>
            <person name="Cheng C."/>
        </authorList>
    </citation>
    <scope>NUCLEOTIDE SEQUENCE [LARGE SCALE GENOMIC DNA]</scope>
    <source>
        <strain evidence="3 4">609q</strain>
        <strain evidence="2 5">609u</strain>
    </source>
</reference>
<evidence type="ECO:0000313" key="5">
    <source>
        <dbReference type="Proteomes" id="UP000216316"/>
    </source>
</evidence>
<keyword evidence="5" id="KW-1185">Reference proteome</keyword>
<evidence type="ECO:0000313" key="2">
    <source>
        <dbReference type="EMBL" id="OYR87182.1"/>
    </source>
</evidence>
<sequence length="111" mass="12459">MSYRSKFDIDLTNIPQVFSTTFGNLTVSLGINYNALGDFYTVDLYDNQGNQVIMGEKLVYGKRLWSNYVDPRIPSIDLIPLDESGVSKVCNKETFGKTVFLYIDTVVEGNG</sequence>
<dbReference type="Pfam" id="PF22479">
    <property type="entry name" value="Pam3_gp18"/>
    <property type="match status" value="1"/>
</dbReference>
<dbReference type="Proteomes" id="UP000215828">
    <property type="component" value="Unassembled WGS sequence"/>
</dbReference>
<gene>
    <name evidence="2" type="ORF">CBF53_09365</name>
    <name evidence="3" type="ORF">CBF70_10425</name>
</gene>
<comment type="caution">
    <text evidence="3">The sequence shown here is derived from an EMBL/GenBank/DDBJ whole genome shotgun (WGS) entry which is preliminary data.</text>
</comment>
<accession>A0A256L9F8</accession>
<dbReference type="Proteomes" id="UP000216316">
    <property type="component" value="Unassembled WGS sequence"/>
</dbReference>
<dbReference type="RefSeq" id="WP_094496177.1">
    <property type="nucleotide sequence ID" value="NZ_NGNV01000055.1"/>
</dbReference>
<evidence type="ECO:0000259" key="1">
    <source>
        <dbReference type="Pfam" id="PF22479"/>
    </source>
</evidence>
<dbReference type="AlphaFoldDB" id="A0A256L9F8"/>
<dbReference type="EMBL" id="NGNV01000055">
    <property type="protein sequence ID" value="OYR87182.1"/>
    <property type="molecule type" value="Genomic_DNA"/>
</dbReference>
<reference evidence="2" key="2">
    <citation type="submission" date="2017-05" db="EMBL/GenBank/DDBJ databases">
        <authorList>
            <person name="Lin X.B."/>
            <person name="Stothard P."/>
            <person name="Tasseva G."/>
            <person name="Walter J."/>
        </authorList>
    </citation>
    <scope>NUCLEOTIDE SEQUENCE</scope>
    <source>
        <strain evidence="2">609u</strain>
    </source>
</reference>
<evidence type="ECO:0000313" key="3">
    <source>
        <dbReference type="EMBL" id="OYR90054.1"/>
    </source>
</evidence>
<proteinExistence type="predicted"/>
<protein>
    <recommendedName>
        <fullName evidence="1">Cyanophage baseplate Pam3 plug gp18 domain-containing protein</fullName>
    </recommendedName>
</protein>
<organism evidence="3 4">
    <name type="scientific">Lactobacillus taiwanensis</name>
    <dbReference type="NCBI Taxonomy" id="508451"/>
    <lineage>
        <taxon>Bacteria</taxon>
        <taxon>Bacillati</taxon>
        <taxon>Bacillota</taxon>
        <taxon>Bacilli</taxon>
        <taxon>Lactobacillales</taxon>
        <taxon>Lactobacillaceae</taxon>
        <taxon>Lactobacillus</taxon>
    </lineage>
</organism>
<evidence type="ECO:0000313" key="4">
    <source>
        <dbReference type="Proteomes" id="UP000215828"/>
    </source>
</evidence>
<dbReference type="EMBL" id="NGNX01000062">
    <property type="protein sequence ID" value="OYR90054.1"/>
    <property type="molecule type" value="Genomic_DNA"/>
</dbReference>
<name>A0A256L9F8_9LACO</name>
<reference evidence="3 4" key="1">
    <citation type="submission" date="2017-04" db="EMBL/GenBank/DDBJ databases">
        <authorList>
            <person name="Afonso C.L."/>
            <person name="Miller P.J."/>
            <person name="Scott M.A."/>
            <person name="Spackman E."/>
            <person name="Goraichik I."/>
            <person name="Dimitrov K.M."/>
            <person name="Suarez D.L."/>
            <person name="Swayne D.E."/>
        </authorList>
    </citation>
    <scope>NUCLEOTIDE SEQUENCE [LARGE SCALE GENOMIC DNA]</scope>
    <source>
        <strain evidence="3 4">609q</strain>
    </source>
</reference>
<dbReference type="InterPro" id="IPR054252">
    <property type="entry name" value="Pam3_gp18"/>
</dbReference>